<evidence type="ECO:0000256" key="1">
    <source>
        <dbReference type="ARBA" id="ARBA00023125"/>
    </source>
</evidence>
<dbReference type="Pfam" id="PF00440">
    <property type="entry name" value="TetR_N"/>
    <property type="match status" value="1"/>
</dbReference>
<keyword evidence="1 2" id="KW-0238">DNA-binding</keyword>
<feature type="domain" description="HTH tetR-type" evidence="3">
    <location>
        <begin position="12"/>
        <end position="72"/>
    </location>
</feature>
<accession>D5Q3V7</accession>
<evidence type="ECO:0000313" key="5">
    <source>
        <dbReference type="Proteomes" id="UP000003227"/>
    </source>
</evidence>
<evidence type="ECO:0000259" key="3">
    <source>
        <dbReference type="PROSITE" id="PS50977"/>
    </source>
</evidence>
<comment type="caution">
    <text evidence="4">The sequence shown here is derived from an EMBL/GenBank/DDBJ whole genome shotgun (WGS) entry which is preliminary data.</text>
</comment>
<dbReference type="PROSITE" id="PS01081">
    <property type="entry name" value="HTH_TETR_1"/>
    <property type="match status" value="1"/>
</dbReference>
<dbReference type="Gene3D" id="1.10.357.10">
    <property type="entry name" value="Tetracycline Repressor, domain 2"/>
    <property type="match status" value="1"/>
</dbReference>
<reference evidence="4 5" key="1">
    <citation type="submission" date="2010-05" db="EMBL/GenBank/DDBJ databases">
        <authorList>
            <person name="Qin X."/>
            <person name="Bachman B."/>
            <person name="Battles P."/>
            <person name="Bell A."/>
            <person name="Bess C."/>
            <person name="Bickham C."/>
            <person name="Chaboub L."/>
            <person name="Chen D."/>
            <person name="Coyle M."/>
            <person name="Deiros D.R."/>
            <person name="Dinh H."/>
            <person name="Forbes L."/>
            <person name="Fowler G."/>
            <person name="Francisco L."/>
            <person name="Fu Q."/>
            <person name="Gubbala S."/>
            <person name="Hale W."/>
            <person name="Han Y."/>
            <person name="Hemphill L."/>
            <person name="Highlander S.K."/>
            <person name="Hirani K."/>
            <person name="Hogues M."/>
            <person name="Jackson L."/>
            <person name="Jakkamsetti A."/>
            <person name="Javaid M."/>
            <person name="Jiang H."/>
            <person name="Korchina V."/>
            <person name="Kovar C."/>
            <person name="Lara F."/>
            <person name="Lee S."/>
            <person name="Mata R."/>
            <person name="Mathew T."/>
            <person name="Moen C."/>
            <person name="Morales K."/>
            <person name="Munidasa M."/>
            <person name="Nazareth L."/>
            <person name="Ngo R."/>
            <person name="Nguyen L."/>
            <person name="Okwuonu G."/>
            <person name="Ongeri F."/>
            <person name="Patil S."/>
            <person name="Petrosino J."/>
            <person name="Pham C."/>
            <person name="Pham P."/>
            <person name="Pu L.-L."/>
            <person name="Puazo M."/>
            <person name="Raj R."/>
            <person name="Reid J."/>
            <person name="Rouhana J."/>
            <person name="Saada N."/>
            <person name="Shang Y."/>
            <person name="Simmons D."/>
            <person name="Thornton R."/>
            <person name="Warren J."/>
            <person name="Weissenberger G."/>
            <person name="Zhang J."/>
            <person name="Zhang L."/>
            <person name="Zhou C."/>
            <person name="Zhu D."/>
            <person name="Muzny D."/>
            <person name="Worley K."/>
            <person name="Gibbs R."/>
        </authorList>
    </citation>
    <scope>NUCLEOTIDE SEQUENCE [LARGE SCALE GENOMIC DNA]</scope>
    <source>
        <strain evidence="4 5">NAP08</strain>
    </source>
</reference>
<dbReference type="HOGENOM" id="CLU_069356_29_1_9"/>
<dbReference type="PROSITE" id="PS50977">
    <property type="entry name" value="HTH_TETR_2"/>
    <property type="match status" value="1"/>
</dbReference>
<dbReference type="AlphaFoldDB" id="D5Q3V7"/>
<dbReference type="InterPro" id="IPR050624">
    <property type="entry name" value="HTH-type_Tx_Regulator"/>
</dbReference>
<dbReference type="PRINTS" id="PR00455">
    <property type="entry name" value="HTHTETR"/>
</dbReference>
<feature type="DNA-binding region" description="H-T-H motif" evidence="2">
    <location>
        <begin position="35"/>
        <end position="54"/>
    </location>
</feature>
<dbReference type="InterPro" id="IPR001647">
    <property type="entry name" value="HTH_TetR"/>
</dbReference>
<evidence type="ECO:0000313" key="4">
    <source>
        <dbReference type="EMBL" id="EFH07277.1"/>
    </source>
</evidence>
<gene>
    <name evidence="4" type="ORF">HMPREF0220_1589</name>
</gene>
<proteinExistence type="predicted"/>
<dbReference type="PANTHER" id="PTHR43479:SF11">
    <property type="entry name" value="ACREF_ENVCD OPERON REPRESSOR-RELATED"/>
    <property type="match status" value="1"/>
</dbReference>
<dbReference type="InterPro" id="IPR023772">
    <property type="entry name" value="DNA-bd_HTH_TetR-type_CS"/>
</dbReference>
<dbReference type="PANTHER" id="PTHR43479">
    <property type="entry name" value="ACREF/ENVCD OPERON REPRESSOR-RELATED"/>
    <property type="match status" value="1"/>
</dbReference>
<name>D5Q3V7_CLODI</name>
<protein>
    <submittedName>
        <fullName evidence="4">Transcriptional regulator, TetR family</fullName>
    </submittedName>
</protein>
<dbReference type="EMBL" id="ADNX01000039">
    <property type="protein sequence ID" value="EFH07277.1"/>
    <property type="molecule type" value="Genomic_DNA"/>
</dbReference>
<sequence>MEDDMNREEKSKNSKEKIIQSAFLLFSSKGYDSTSTQDIINLSGLSRGAMYHHFKTKEDILRSVTKELYSQMNNFLENLVADNTLTANEKIIKLVVHSANDYTRRKMLHCSWLEKIPFALIEEVRNLNNVVAPNIAKIIKQGVENKEFSCEYPQELAGMLVFSIDILLDPVLFKREYSEVCNRLDFLLFMLKKMDIPLIDECGIQKFKDLFK</sequence>
<organism evidence="4 5">
    <name type="scientific">Clostridioides difficile NAP08</name>
    <dbReference type="NCBI Taxonomy" id="525259"/>
    <lineage>
        <taxon>Bacteria</taxon>
        <taxon>Bacillati</taxon>
        <taxon>Bacillota</taxon>
        <taxon>Clostridia</taxon>
        <taxon>Peptostreptococcales</taxon>
        <taxon>Peptostreptococcaceae</taxon>
        <taxon>Clostridioides</taxon>
    </lineage>
</organism>
<dbReference type="InterPro" id="IPR009057">
    <property type="entry name" value="Homeodomain-like_sf"/>
</dbReference>
<evidence type="ECO:0000256" key="2">
    <source>
        <dbReference type="PROSITE-ProRule" id="PRU00335"/>
    </source>
</evidence>
<dbReference type="SUPFAM" id="SSF46689">
    <property type="entry name" value="Homeodomain-like"/>
    <property type="match status" value="1"/>
</dbReference>
<dbReference type="Proteomes" id="UP000003227">
    <property type="component" value="Unassembled WGS sequence"/>
</dbReference>
<dbReference type="GO" id="GO:0003677">
    <property type="term" value="F:DNA binding"/>
    <property type="evidence" value="ECO:0007669"/>
    <property type="project" value="UniProtKB-UniRule"/>
</dbReference>